<evidence type="ECO:0000313" key="3">
    <source>
        <dbReference type="Proteomes" id="UP000078046"/>
    </source>
</evidence>
<evidence type="ECO:0000313" key="2">
    <source>
        <dbReference type="EMBL" id="OAF70447.1"/>
    </source>
</evidence>
<proteinExistence type="predicted"/>
<organism evidence="2 3">
    <name type="scientific">Intoshia linei</name>
    <dbReference type="NCBI Taxonomy" id="1819745"/>
    <lineage>
        <taxon>Eukaryota</taxon>
        <taxon>Metazoa</taxon>
        <taxon>Spiralia</taxon>
        <taxon>Lophotrochozoa</taxon>
        <taxon>Mesozoa</taxon>
        <taxon>Orthonectida</taxon>
        <taxon>Rhopaluridae</taxon>
        <taxon>Intoshia</taxon>
    </lineage>
</organism>
<comment type="caution">
    <text evidence="2">The sequence shown here is derived from an EMBL/GenBank/DDBJ whole genome shotgun (WGS) entry which is preliminary data.</text>
</comment>
<evidence type="ECO:0000256" key="1">
    <source>
        <dbReference type="SAM" id="Phobius"/>
    </source>
</evidence>
<gene>
    <name evidence="2" type="ORF">A3Q56_01815</name>
</gene>
<feature type="transmembrane region" description="Helical" evidence="1">
    <location>
        <begin position="204"/>
        <end position="221"/>
    </location>
</feature>
<accession>A0A177B813</accession>
<feature type="transmembrane region" description="Helical" evidence="1">
    <location>
        <begin position="72"/>
        <end position="94"/>
    </location>
</feature>
<name>A0A177B813_9BILA</name>
<dbReference type="AlphaFoldDB" id="A0A177B813"/>
<feature type="transmembrane region" description="Helical" evidence="1">
    <location>
        <begin position="106"/>
        <end position="128"/>
    </location>
</feature>
<feature type="transmembrane region" description="Helical" evidence="1">
    <location>
        <begin position="149"/>
        <end position="176"/>
    </location>
</feature>
<keyword evidence="1" id="KW-1133">Transmembrane helix</keyword>
<reference evidence="2 3" key="1">
    <citation type="submission" date="2016-04" db="EMBL/GenBank/DDBJ databases">
        <title>The genome of Intoshia linei affirms orthonectids as highly simplified spiralians.</title>
        <authorList>
            <person name="Mikhailov K.V."/>
            <person name="Slusarev G.S."/>
            <person name="Nikitin M.A."/>
            <person name="Logacheva M.D."/>
            <person name="Penin A."/>
            <person name="Aleoshin V."/>
            <person name="Panchin Y.V."/>
        </authorList>
    </citation>
    <scope>NUCLEOTIDE SEQUENCE [LARGE SCALE GENOMIC DNA]</scope>
    <source>
        <strain evidence="2">Intl2013</strain>
        <tissue evidence="2">Whole animal</tissue>
    </source>
</reference>
<keyword evidence="1" id="KW-0812">Transmembrane</keyword>
<keyword evidence="3" id="KW-1185">Reference proteome</keyword>
<keyword evidence="1" id="KW-0472">Membrane</keyword>
<protein>
    <submittedName>
        <fullName evidence="2">Uncharacterized protein</fullName>
    </submittedName>
</protein>
<sequence length="243" mass="28510">MKNITETEILNDATDINSSTDLKNKINESMKSSNLYIYKKGERVSQNAIFMHWNDIKLKMIKLIEKDTSNKIILLKNHTLPVAGMLIFNSLLYSNHYRKTFKLVSLYKKITTMGVIFSSLSILPYFYYSNWDRIQKYYCETKTMSLRRNAILLSGNVLFPLMPAYAMSFSLSHILFTLKLPPISEVKQCANFVFNTSTSIYKKLVYISLPINILFVLMYHYRMNYEISHLHAKTFTKLLDHQY</sequence>
<dbReference type="Proteomes" id="UP000078046">
    <property type="component" value="Unassembled WGS sequence"/>
</dbReference>
<dbReference type="EMBL" id="LWCA01000147">
    <property type="protein sequence ID" value="OAF70447.1"/>
    <property type="molecule type" value="Genomic_DNA"/>
</dbReference>